<evidence type="ECO:0000313" key="11">
    <source>
        <dbReference type="EMBL" id="TCO58290.1"/>
    </source>
</evidence>
<feature type="domain" description="Core-binding (CB)" evidence="10">
    <location>
        <begin position="52"/>
        <end position="166"/>
    </location>
</feature>
<dbReference type="InterPro" id="IPR036388">
    <property type="entry name" value="WH-like_DNA-bd_sf"/>
</dbReference>
<dbReference type="GO" id="GO:0003677">
    <property type="term" value="F:DNA binding"/>
    <property type="evidence" value="ECO:0007669"/>
    <property type="project" value="UniProtKB-UniRule"/>
</dbReference>
<evidence type="ECO:0000259" key="8">
    <source>
        <dbReference type="PROSITE" id="PS50949"/>
    </source>
</evidence>
<feature type="compositionally biased region" description="Basic residues" evidence="7">
    <location>
        <begin position="604"/>
        <end position="614"/>
    </location>
</feature>
<evidence type="ECO:0000256" key="4">
    <source>
        <dbReference type="ARBA" id="ARBA00023163"/>
    </source>
</evidence>
<dbReference type="InterPro" id="IPR044068">
    <property type="entry name" value="CB"/>
</dbReference>
<accession>A0A4V2S725</accession>
<keyword evidence="12" id="KW-1185">Reference proteome</keyword>
<dbReference type="Proteomes" id="UP000295680">
    <property type="component" value="Unassembled WGS sequence"/>
</dbReference>
<dbReference type="PANTHER" id="PTHR30349:SF41">
    <property type="entry name" value="INTEGRASE_RECOMBINASE PROTEIN MJ0367-RELATED"/>
    <property type="match status" value="1"/>
</dbReference>
<evidence type="ECO:0000313" key="12">
    <source>
        <dbReference type="Proteomes" id="UP000295680"/>
    </source>
</evidence>
<dbReference type="Gene3D" id="1.10.10.10">
    <property type="entry name" value="Winged helix-like DNA-binding domain superfamily/Winged helix DNA-binding domain"/>
    <property type="match status" value="1"/>
</dbReference>
<dbReference type="InterPro" id="IPR036390">
    <property type="entry name" value="WH_DNA-bd_sf"/>
</dbReference>
<feature type="region of interest" description="Disordered" evidence="7">
    <location>
        <begin position="473"/>
        <end position="536"/>
    </location>
</feature>
<dbReference type="AlphaFoldDB" id="A0A4V2S725"/>
<comment type="caution">
    <text evidence="11">The sequence shown here is derived from an EMBL/GenBank/DDBJ whole genome shotgun (WGS) entry which is preliminary data.</text>
</comment>
<keyword evidence="3 6" id="KW-0238">DNA-binding</keyword>
<organism evidence="11 12">
    <name type="scientific">Actinocrispum wychmicini</name>
    <dbReference type="NCBI Taxonomy" id="1213861"/>
    <lineage>
        <taxon>Bacteria</taxon>
        <taxon>Bacillati</taxon>
        <taxon>Actinomycetota</taxon>
        <taxon>Actinomycetes</taxon>
        <taxon>Pseudonocardiales</taxon>
        <taxon>Pseudonocardiaceae</taxon>
        <taxon>Actinocrispum</taxon>
    </lineage>
</organism>
<proteinExistence type="inferred from homology"/>
<dbReference type="PROSITE" id="PS51898">
    <property type="entry name" value="TYR_RECOMBINASE"/>
    <property type="match status" value="1"/>
</dbReference>
<keyword evidence="5" id="KW-0233">DNA recombination</keyword>
<evidence type="ECO:0000259" key="10">
    <source>
        <dbReference type="PROSITE" id="PS51900"/>
    </source>
</evidence>
<keyword evidence="2" id="KW-0805">Transcription regulation</keyword>
<evidence type="ECO:0000256" key="2">
    <source>
        <dbReference type="ARBA" id="ARBA00023015"/>
    </source>
</evidence>
<dbReference type="Pfam" id="PF00589">
    <property type="entry name" value="Phage_integrase"/>
    <property type="match status" value="1"/>
</dbReference>
<dbReference type="SUPFAM" id="SSF46785">
    <property type="entry name" value="Winged helix' DNA-binding domain"/>
    <property type="match status" value="1"/>
</dbReference>
<feature type="domain" description="Tyr recombinase" evidence="9">
    <location>
        <begin position="187"/>
        <end position="386"/>
    </location>
</feature>
<gene>
    <name evidence="11" type="ORF">EV192_105355</name>
</gene>
<dbReference type="InterPro" id="IPR011010">
    <property type="entry name" value="DNA_brk_join_enz"/>
</dbReference>
<feature type="compositionally biased region" description="Pro residues" evidence="7">
    <location>
        <begin position="497"/>
        <end position="507"/>
    </location>
</feature>
<dbReference type="InterPro" id="IPR000524">
    <property type="entry name" value="Tscrpt_reg_HTH_GntR"/>
</dbReference>
<feature type="domain" description="HTH gntR-type" evidence="8">
    <location>
        <begin position="409"/>
        <end position="478"/>
    </location>
</feature>
<dbReference type="GO" id="GO:0015074">
    <property type="term" value="P:DNA integration"/>
    <property type="evidence" value="ECO:0007669"/>
    <property type="project" value="InterPro"/>
</dbReference>
<comment type="similarity">
    <text evidence="1">Belongs to the 'phage' integrase family.</text>
</comment>
<dbReference type="Pfam" id="PF00392">
    <property type="entry name" value="GntR"/>
    <property type="match status" value="1"/>
</dbReference>
<feature type="compositionally biased region" description="Pro residues" evidence="7">
    <location>
        <begin position="178"/>
        <end position="194"/>
    </location>
</feature>
<feature type="compositionally biased region" description="Polar residues" evidence="7">
    <location>
        <begin position="565"/>
        <end position="584"/>
    </location>
</feature>
<dbReference type="InterPro" id="IPR002104">
    <property type="entry name" value="Integrase_catalytic"/>
</dbReference>
<dbReference type="Gene3D" id="1.10.150.130">
    <property type="match status" value="1"/>
</dbReference>
<feature type="region of interest" description="Disordered" evidence="7">
    <location>
        <begin position="173"/>
        <end position="196"/>
    </location>
</feature>
<protein>
    <submittedName>
        <fullName evidence="11">Regulatory GntR family protein</fullName>
    </submittedName>
</protein>
<evidence type="ECO:0000256" key="6">
    <source>
        <dbReference type="PROSITE-ProRule" id="PRU01248"/>
    </source>
</evidence>
<feature type="compositionally biased region" description="Basic residues" evidence="7">
    <location>
        <begin position="508"/>
        <end position="517"/>
    </location>
</feature>
<evidence type="ECO:0000256" key="5">
    <source>
        <dbReference type="ARBA" id="ARBA00023172"/>
    </source>
</evidence>
<dbReference type="EMBL" id="SLWS01000005">
    <property type="protein sequence ID" value="TCO58290.1"/>
    <property type="molecule type" value="Genomic_DNA"/>
</dbReference>
<feature type="compositionally biased region" description="Low complexity" evidence="7">
    <location>
        <begin position="589"/>
        <end position="603"/>
    </location>
</feature>
<dbReference type="PROSITE" id="PS50949">
    <property type="entry name" value="HTH_GNTR"/>
    <property type="match status" value="1"/>
</dbReference>
<dbReference type="Gene3D" id="1.10.443.10">
    <property type="entry name" value="Intergrase catalytic core"/>
    <property type="match status" value="1"/>
</dbReference>
<dbReference type="InterPro" id="IPR050090">
    <property type="entry name" value="Tyrosine_recombinase_XerCD"/>
</dbReference>
<name>A0A4V2S725_9PSEU</name>
<dbReference type="CDD" id="cd07377">
    <property type="entry name" value="WHTH_GntR"/>
    <property type="match status" value="1"/>
</dbReference>
<dbReference type="SUPFAM" id="SSF56349">
    <property type="entry name" value="DNA breaking-rejoining enzymes"/>
    <property type="match status" value="1"/>
</dbReference>
<reference evidence="11 12" key="1">
    <citation type="submission" date="2019-03" db="EMBL/GenBank/DDBJ databases">
        <title>Genomic Encyclopedia of Type Strains, Phase IV (KMG-IV): sequencing the most valuable type-strain genomes for metagenomic binning, comparative biology and taxonomic classification.</title>
        <authorList>
            <person name="Goeker M."/>
        </authorList>
    </citation>
    <scope>NUCLEOTIDE SEQUENCE [LARGE SCALE GENOMIC DNA]</scope>
    <source>
        <strain evidence="11 12">DSM 45934</strain>
    </source>
</reference>
<keyword evidence="4" id="KW-0804">Transcription</keyword>
<dbReference type="PROSITE" id="PS51900">
    <property type="entry name" value="CB"/>
    <property type="match status" value="1"/>
</dbReference>
<evidence type="ECO:0000256" key="7">
    <source>
        <dbReference type="SAM" id="MobiDB-lite"/>
    </source>
</evidence>
<dbReference type="InterPro" id="IPR010998">
    <property type="entry name" value="Integrase_recombinase_N"/>
</dbReference>
<dbReference type="SMART" id="SM00345">
    <property type="entry name" value="HTH_GNTR"/>
    <property type="match status" value="1"/>
</dbReference>
<dbReference type="GO" id="GO:0006310">
    <property type="term" value="P:DNA recombination"/>
    <property type="evidence" value="ECO:0007669"/>
    <property type="project" value="UniProtKB-KW"/>
</dbReference>
<dbReference type="CDD" id="cd01189">
    <property type="entry name" value="INT_ICEBs1_C_like"/>
    <property type="match status" value="1"/>
</dbReference>
<evidence type="ECO:0000259" key="9">
    <source>
        <dbReference type="PROSITE" id="PS51898"/>
    </source>
</evidence>
<dbReference type="PANTHER" id="PTHR30349">
    <property type="entry name" value="PHAGE INTEGRASE-RELATED"/>
    <property type="match status" value="1"/>
</dbReference>
<sequence length="614" mass="68596">MRVYAGTDPVTHHQHYLTRTIPHGPTAARDAETARQRLVTQVQEGRHPRTNATLTLLLDRHLAILSASPRTRTSYRGYLRNHITPLIGHFRIGAVTPEILDSFYAELARCRDHCGTPADRRITNKATPTTARSLAGKQKCHACRPLSPTTIRKVHFLISAAYNRARRWGWIHTSPTPLASPPSPPRPNPQPPTPDEVTRILTEAWPTPDLGVLIWLAIITGARRGELCAQRWTDFHPDRRTQYITRSITQDGRHTLEKDTKNHQQRHTALDPDTTALLAAYRNHRETLAANHGLTLPPDAFMFSPAPDGSRCLLPATLSQRYRRLVTRLGIHTTLHKLRHFNATELILANINIRTVASRLGHANTSLTLNTYTAWISEADQHATTALTQRIPVRLTPPPRHHAPPQQPNGIYQRIAHDLHEAITNGTYPVGSPLPTNQELAEHYHASTGTIHRAITHLAEHNLITVSRGHRATVLPHPTPVPRRSAPTTPSTAAIPFPLPVPPSPQPRPRRIRRPRIARTPPRPHIAGRSGSSPATAIDPHLLQLAHLLLQRAASTPPERIQHHQPINTPPASTTPGIQHQQPPGTCDTAPTPRQPPRQQTITRWRRLRLQSPQ</sequence>
<dbReference type="InterPro" id="IPR013762">
    <property type="entry name" value="Integrase-like_cat_sf"/>
</dbReference>
<feature type="region of interest" description="Disordered" evidence="7">
    <location>
        <begin position="556"/>
        <end position="614"/>
    </location>
</feature>
<evidence type="ECO:0000256" key="3">
    <source>
        <dbReference type="ARBA" id="ARBA00023125"/>
    </source>
</evidence>
<dbReference type="GO" id="GO:0003700">
    <property type="term" value="F:DNA-binding transcription factor activity"/>
    <property type="evidence" value="ECO:0007669"/>
    <property type="project" value="InterPro"/>
</dbReference>
<evidence type="ECO:0000256" key="1">
    <source>
        <dbReference type="ARBA" id="ARBA00008857"/>
    </source>
</evidence>